<feature type="domain" description="AB hydrolase-1" evidence="4">
    <location>
        <begin position="444"/>
        <end position="599"/>
    </location>
</feature>
<name>A0A8S9M1B6_BRACR</name>
<proteinExistence type="inferred from homology"/>
<evidence type="ECO:0000259" key="4">
    <source>
        <dbReference type="Pfam" id="PF12697"/>
    </source>
</evidence>
<sequence>MSTVSSSSRGCGTRFLSKTSSLPALNSPNFIRIGKNSQSDRLSSHRLSLVHENRKSRGTTVRMALVDERQSTGQNVAHPPPRILAYDLVQGDLVRTTVRMALVDERQSTGQNVAHPPPRILAYDLVQGDLVKWRWKEDKSVPDTPTAVLLHGILGSGKNWGTFARRLAHEFPTWQFLLVDLRCHGDSASLKKIGPHSVASTASDVLKLVGQLRLTPRVLVGHSFGGKVVLSMVEQAAKPLPRPVRAWVLDATPGKVRAGGDGEDHPRELISFLRQLPKVVSSKNEVYNALMEEGFSNDVAQWVVTNLRSTGPSSSSFSWAFDLDGIAELYQSYEDTNLCSSRGCGTSFPSKTSSLPALNSPNFIRIGKNSQSDRWSSHRLSLVHENRKARGTTVRMALVDERQSTGQNVAHPPPQILAYDLVQGDLVKWRWKEDKSVPDTPTAVLLHGILGSGKNWGTFARRLVHEFPTWQFLLVDLRCHGDSASLNKRGPHSVVSTASDVLKLVGQLRLTPRVLVGHSFGGKVVLSMVEQAAKPLPRPVRAWVLDATPGKVRAGGDGEDHPRELISFLRQLPKVVSSKNEVYNALMEEGFSNDVAQWVVTNLRSTGPSSSSFSWAFDLDGIAELYQSYEDTNLW</sequence>
<dbReference type="SUPFAM" id="SSF53474">
    <property type="entry name" value="alpha/beta-Hydrolases"/>
    <property type="match status" value="2"/>
</dbReference>
<keyword evidence="2" id="KW-0378">Hydrolase</keyword>
<evidence type="ECO:0000256" key="2">
    <source>
        <dbReference type="ARBA" id="ARBA00022801"/>
    </source>
</evidence>
<dbReference type="PANTHER" id="PTHR43248:SF14">
    <property type="entry name" value="ALPHA_BETA-HYDROLASES SUPERFAMILY PROTEIN"/>
    <property type="match status" value="1"/>
</dbReference>
<organism evidence="5">
    <name type="scientific">Brassica cretica</name>
    <name type="common">Mustard</name>
    <dbReference type="NCBI Taxonomy" id="69181"/>
    <lineage>
        <taxon>Eukaryota</taxon>
        <taxon>Viridiplantae</taxon>
        <taxon>Streptophyta</taxon>
        <taxon>Embryophyta</taxon>
        <taxon>Tracheophyta</taxon>
        <taxon>Spermatophyta</taxon>
        <taxon>Magnoliopsida</taxon>
        <taxon>eudicotyledons</taxon>
        <taxon>Gunneridae</taxon>
        <taxon>Pentapetalae</taxon>
        <taxon>rosids</taxon>
        <taxon>malvids</taxon>
        <taxon>Brassicales</taxon>
        <taxon>Brassicaceae</taxon>
        <taxon>Brassiceae</taxon>
        <taxon>Brassica</taxon>
    </lineage>
</organism>
<dbReference type="InterPro" id="IPR051601">
    <property type="entry name" value="Serine_prot/Carboxylest_S33"/>
</dbReference>
<dbReference type="GO" id="GO:0016787">
    <property type="term" value="F:hydrolase activity"/>
    <property type="evidence" value="ECO:0007669"/>
    <property type="project" value="UniProtKB-KW"/>
</dbReference>
<dbReference type="Pfam" id="PF12697">
    <property type="entry name" value="Abhydrolase_6"/>
    <property type="match status" value="1"/>
</dbReference>
<comment type="similarity">
    <text evidence="1">Belongs to the peptidase S33 family.</text>
</comment>
<feature type="domain" description="AB hydrolase-1" evidence="3">
    <location>
        <begin position="148"/>
        <end position="259"/>
    </location>
</feature>
<comment type="caution">
    <text evidence="5">The sequence shown here is derived from an EMBL/GenBank/DDBJ whole genome shotgun (WGS) entry which is preliminary data.</text>
</comment>
<accession>A0A8S9M1B6</accession>
<dbReference type="InterPro" id="IPR000073">
    <property type="entry name" value="AB_hydrolase_1"/>
</dbReference>
<dbReference type="AlphaFoldDB" id="A0A8S9M1B6"/>
<dbReference type="EMBL" id="QGKY02000089">
    <property type="protein sequence ID" value="KAF2613774.1"/>
    <property type="molecule type" value="Genomic_DNA"/>
</dbReference>
<dbReference type="Gene3D" id="3.40.50.1820">
    <property type="entry name" value="alpha/beta hydrolase"/>
    <property type="match status" value="2"/>
</dbReference>
<dbReference type="InterPro" id="IPR029058">
    <property type="entry name" value="AB_hydrolase_fold"/>
</dbReference>
<evidence type="ECO:0000256" key="1">
    <source>
        <dbReference type="ARBA" id="ARBA00010088"/>
    </source>
</evidence>
<protein>
    <recommendedName>
        <fullName evidence="3 4">AB hydrolase-1 domain-containing protein</fullName>
    </recommendedName>
</protein>
<reference evidence="5" key="1">
    <citation type="submission" date="2019-12" db="EMBL/GenBank/DDBJ databases">
        <title>Genome sequencing and annotation of Brassica cretica.</title>
        <authorList>
            <person name="Studholme D.J."/>
            <person name="Sarris P.F."/>
        </authorList>
    </citation>
    <scope>NUCLEOTIDE SEQUENCE</scope>
    <source>
        <strain evidence="5">PFS-102/07</strain>
        <tissue evidence="5">Leaf</tissue>
    </source>
</reference>
<dbReference type="PANTHER" id="PTHR43248">
    <property type="entry name" value="2-SUCCINYL-6-HYDROXY-2,4-CYCLOHEXADIENE-1-CARBOXYLATE SYNTHASE"/>
    <property type="match status" value="1"/>
</dbReference>
<evidence type="ECO:0000259" key="3">
    <source>
        <dbReference type="Pfam" id="PF00561"/>
    </source>
</evidence>
<dbReference type="Pfam" id="PF00561">
    <property type="entry name" value="Abhydrolase_1"/>
    <property type="match status" value="1"/>
</dbReference>
<evidence type="ECO:0000313" key="5">
    <source>
        <dbReference type="EMBL" id="KAF2613774.1"/>
    </source>
</evidence>
<gene>
    <name evidence="5" type="ORF">F2Q70_00009168</name>
</gene>